<evidence type="ECO:0000313" key="3">
    <source>
        <dbReference type="Proteomes" id="UP000574276"/>
    </source>
</evidence>
<comment type="caution">
    <text evidence="2">The sequence shown here is derived from an EMBL/GenBank/DDBJ whole genome shotgun (WGS) entry which is preliminary data.</text>
</comment>
<feature type="transmembrane region" description="Helical" evidence="1">
    <location>
        <begin position="44"/>
        <end position="65"/>
    </location>
</feature>
<dbReference type="RefSeq" id="WP_228351736.1">
    <property type="nucleotide sequence ID" value="NZ_JACEGA010000001.1"/>
</dbReference>
<feature type="transmembrane region" description="Helical" evidence="1">
    <location>
        <begin position="128"/>
        <end position="147"/>
    </location>
</feature>
<name>A0A839JZU5_9FIRM</name>
<keyword evidence="1" id="KW-1133">Transmembrane helix</keyword>
<dbReference type="Proteomes" id="UP000574276">
    <property type="component" value="Unassembled WGS sequence"/>
</dbReference>
<dbReference type="EMBL" id="JACEGA010000001">
    <property type="protein sequence ID" value="MBB2182001.1"/>
    <property type="molecule type" value="Genomic_DNA"/>
</dbReference>
<sequence>MKELLKYHTRIYLKSNKLVMPLLLWLVFLRIGYSQKPLEYLPNIVMSAGVLLFITSWLGFSYMDLEDPITEQIMILKLSSIHWYNISKIIFLIGISLMMSLISVAVPVIQNILLRGSLFKREIIYSDVLGAVLLHFLIAVLGAMVGALAHPRIIKNRKLAVLAAGSVALIGYTIGIIKSNFPVAKLVIWVFPPVYDILEKFNGLEYFSLSNMLIPVIYGCVYIILYILLQMFLLYKVKY</sequence>
<evidence type="ECO:0008006" key="4">
    <source>
        <dbReference type="Google" id="ProtNLM"/>
    </source>
</evidence>
<accession>A0A839JZU5</accession>
<protein>
    <recommendedName>
        <fullName evidence="4">ABC transporter permease</fullName>
    </recommendedName>
</protein>
<keyword evidence="3" id="KW-1185">Reference proteome</keyword>
<evidence type="ECO:0000313" key="2">
    <source>
        <dbReference type="EMBL" id="MBB2182001.1"/>
    </source>
</evidence>
<feature type="transmembrane region" description="Helical" evidence="1">
    <location>
        <begin position="86"/>
        <end position="108"/>
    </location>
</feature>
<proteinExistence type="predicted"/>
<reference evidence="2 3" key="1">
    <citation type="submission" date="2020-07" db="EMBL/GenBank/DDBJ databases">
        <title>Characterization and genome sequencing of isolate MD1, a novel member within the family Lachnospiraceae.</title>
        <authorList>
            <person name="Rettenmaier R."/>
            <person name="Di Bello L."/>
            <person name="Zinser C."/>
            <person name="Scheitz K."/>
            <person name="Liebl W."/>
            <person name="Zverlov V."/>
        </authorList>
    </citation>
    <scope>NUCLEOTIDE SEQUENCE [LARGE SCALE GENOMIC DNA]</scope>
    <source>
        <strain evidence="2 3">MD1</strain>
    </source>
</reference>
<keyword evidence="1" id="KW-0812">Transmembrane</keyword>
<gene>
    <name evidence="2" type="ORF">H0486_03815</name>
</gene>
<feature type="transmembrane region" description="Helical" evidence="1">
    <location>
        <begin position="159"/>
        <end position="177"/>
    </location>
</feature>
<organism evidence="2 3">
    <name type="scientific">Variimorphobacter saccharofermentans</name>
    <dbReference type="NCBI Taxonomy" id="2755051"/>
    <lineage>
        <taxon>Bacteria</taxon>
        <taxon>Bacillati</taxon>
        <taxon>Bacillota</taxon>
        <taxon>Clostridia</taxon>
        <taxon>Lachnospirales</taxon>
        <taxon>Lachnospiraceae</taxon>
        <taxon>Variimorphobacter</taxon>
    </lineage>
</organism>
<feature type="transmembrane region" description="Helical" evidence="1">
    <location>
        <begin position="212"/>
        <end position="235"/>
    </location>
</feature>
<evidence type="ECO:0000256" key="1">
    <source>
        <dbReference type="SAM" id="Phobius"/>
    </source>
</evidence>
<keyword evidence="1" id="KW-0472">Membrane</keyword>
<dbReference type="AlphaFoldDB" id="A0A839JZU5"/>